<dbReference type="Proteomes" id="UP000186955">
    <property type="component" value="Unassembled WGS sequence"/>
</dbReference>
<keyword evidence="2" id="KW-1185">Reference proteome</keyword>
<dbReference type="STRING" id="1316194.A0A1Q5UGM9"/>
<comment type="caution">
    <text evidence="1">The sequence shown here is derived from an EMBL/GenBank/DDBJ whole genome shotgun (WGS) entry which is preliminary data.</text>
</comment>
<dbReference type="EMBL" id="MNBE01000275">
    <property type="protein sequence ID" value="OKP11626.1"/>
    <property type="molecule type" value="Genomic_DNA"/>
</dbReference>
<gene>
    <name evidence="1" type="ORF">PENSUB_2839</name>
</gene>
<organism evidence="1 2">
    <name type="scientific">Penicillium subrubescens</name>
    <dbReference type="NCBI Taxonomy" id="1316194"/>
    <lineage>
        <taxon>Eukaryota</taxon>
        <taxon>Fungi</taxon>
        <taxon>Dikarya</taxon>
        <taxon>Ascomycota</taxon>
        <taxon>Pezizomycotina</taxon>
        <taxon>Eurotiomycetes</taxon>
        <taxon>Eurotiomycetidae</taxon>
        <taxon>Eurotiales</taxon>
        <taxon>Aspergillaceae</taxon>
        <taxon>Penicillium</taxon>
    </lineage>
</organism>
<evidence type="ECO:0000313" key="2">
    <source>
        <dbReference type="Proteomes" id="UP000186955"/>
    </source>
</evidence>
<accession>A0A1Q5UGM9</accession>
<dbReference type="AlphaFoldDB" id="A0A1Q5UGM9"/>
<proteinExistence type="predicted"/>
<sequence length="181" mass="20744">MAKNSSGAVCRGLEGNQVDNRMTRCHYGIKCTETYSPEGQKSGRKPLWCELEQVWNFHDGMNWFINKGHSIAEKKPLKLSFYRLISDQDSLIFKDTLQFCLVKEAPMIFNTTKTRQTIQTPFRDTDSGCTSYLAVSKLCVPETDLSKITKELFQRYQNSKGEEYYKVSYQLVLTPVSVVAV</sequence>
<evidence type="ECO:0000313" key="1">
    <source>
        <dbReference type="EMBL" id="OKP11626.1"/>
    </source>
</evidence>
<name>A0A1Q5UGM9_9EURO</name>
<protein>
    <submittedName>
        <fullName evidence="1">Uncharacterized protein</fullName>
    </submittedName>
</protein>
<reference evidence="1 2" key="1">
    <citation type="submission" date="2016-10" db="EMBL/GenBank/DDBJ databases">
        <title>Genome sequence of the ascomycete fungus Penicillium subrubescens.</title>
        <authorList>
            <person name="De Vries R.P."/>
            <person name="Peng M."/>
            <person name="Dilokpimol A."/>
            <person name="Hilden K."/>
            <person name="Makela M.R."/>
            <person name="Grigoriev I."/>
            <person name="Riley R."/>
            <person name="Granchi Z."/>
        </authorList>
    </citation>
    <scope>NUCLEOTIDE SEQUENCE [LARGE SCALE GENOMIC DNA]</scope>
    <source>
        <strain evidence="1 2">CBS 132785</strain>
    </source>
</reference>